<dbReference type="InterPro" id="IPR019953">
    <property type="entry name" value="OHR"/>
</dbReference>
<proteinExistence type="inferred from homology"/>
<dbReference type="Pfam" id="PF02566">
    <property type="entry name" value="OsmC"/>
    <property type="match status" value="1"/>
</dbReference>
<evidence type="ECO:0000256" key="1">
    <source>
        <dbReference type="ARBA" id="ARBA00007378"/>
    </source>
</evidence>
<dbReference type="InterPro" id="IPR015946">
    <property type="entry name" value="KH_dom-like_a/b"/>
</dbReference>
<dbReference type="PANTHER" id="PTHR33797:SF2">
    <property type="entry name" value="ORGANIC HYDROPEROXIDE RESISTANCE PROTEIN-LIKE"/>
    <property type="match status" value="1"/>
</dbReference>
<evidence type="ECO:0000313" key="2">
    <source>
        <dbReference type="EMBL" id="QHB51827.1"/>
    </source>
</evidence>
<gene>
    <name evidence="2" type="ORF">GQR93_06335</name>
</gene>
<accession>A0A6P1E3R0</accession>
<protein>
    <submittedName>
        <fullName evidence="2">Dihydroneopterin aldolase</fullName>
    </submittedName>
</protein>
<dbReference type="SMR" id="A0A6P1E3R0"/>
<dbReference type="Gene3D" id="3.30.300.20">
    <property type="match status" value="1"/>
</dbReference>
<dbReference type="PANTHER" id="PTHR33797">
    <property type="entry name" value="ORGANIC HYDROPEROXIDE RESISTANCE PROTEIN-LIKE"/>
    <property type="match status" value="1"/>
</dbReference>
<name>A0A6P1E3R0_LENHI</name>
<dbReference type="InterPro" id="IPR036102">
    <property type="entry name" value="OsmC/Ohrsf"/>
</dbReference>
<dbReference type="AlphaFoldDB" id="A0A6P1E3R0"/>
<dbReference type="Proteomes" id="UP000465035">
    <property type="component" value="Chromosome"/>
</dbReference>
<dbReference type="GO" id="GO:0006979">
    <property type="term" value="P:response to oxidative stress"/>
    <property type="evidence" value="ECO:0007669"/>
    <property type="project" value="InterPro"/>
</dbReference>
<organism evidence="2 3">
    <name type="scientific">Lentilactobacillus hilgardii</name>
    <name type="common">Lactobacillus hilgardii</name>
    <dbReference type="NCBI Taxonomy" id="1588"/>
    <lineage>
        <taxon>Bacteria</taxon>
        <taxon>Bacillati</taxon>
        <taxon>Bacillota</taxon>
        <taxon>Bacilli</taxon>
        <taxon>Lactobacillales</taxon>
        <taxon>Lactobacillaceae</taxon>
        <taxon>Lentilactobacillus</taxon>
    </lineage>
</organism>
<dbReference type="InterPro" id="IPR003718">
    <property type="entry name" value="OsmC/Ohr_fam"/>
</dbReference>
<dbReference type="EMBL" id="CP047121">
    <property type="protein sequence ID" value="QHB51827.1"/>
    <property type="molecule type" value="Genomic_DNA"/>
</dbReference>
<reference evidence="2 3" key="1">
    <citation type="submission" date="2019-12" db="EMBL/GenBank/DDBJ databases">
        <title>Lactobacillus hilgardii FLUB.</title>
        <authorList>
            <person name="Gustaw K."/>
        </authorList>
    </citation>
    <scope>NUCLEOTIDE SEQUENCE [LARGE SCALE GENOMIC DNA]</scope>
    <source>
        <strain evidence="2 3">FLUB</strain>
    </source>
</reference>
<dbReference type="SUPFAM" id="SSF82784">
    <property type="entry name" value="OsmC-like"/>
    <property type="match status" value="1"/>
</dbReference>
<comment type="similarity">
    <text evidence="1">Belongs to the OsmC/Ohr family.</text>
</comment>
<sequence length="143" mass="15888">MDPRWHQALYRTEGINSEGLEGHAYVPDGLNVKTSSPLNNHPGTNPEQLLSLSLSTCLEATLEAIERERQLPHISEVRVQVAFIGARAHYEFLVNAQIKVASVDFETAKSMTAEAERRCCVSQLLAGSKNYTVETVKEFSQSK</sequence>
<evidence type="ECO:0000313" key="3">
    <source>
        <dbReference type="Proteomes" id="UP000465035"/>
    </source>
</evidence>